<feature type="region of interest" description="Disordered" evidence="5">
    <location>
        <begin position="1"/>
        <end position="77"/>
    </location>
</feature>
<evidence type="ECO:0000256" key="1">
    <source>
        <dbReference type="ARBA" id="ARBA00004123"/>
    </source>
</evidence>
<dbReference type="EMBL" id="CACTIH010000155">
    <property type="protein sequence ID" value="CAA2955558.1"/>
    <property type="molecule type" value="Genomic_DNA"/>
</dbReference>
<evidence type="ECO:0000256" key="2">
    <source>
        <dbReference type="ARBA" id="ARBA00023015"/>
    </source>
</evidence>
<feature type="compositionally biased region" description="Low complexity" evidence="5">
    <location>
        <begin position="54"/>
        <end position="74"/>
    </location>
</feature>
<evidence type="ECO:0000256" key="5">
    <source>
        <dbReference type="SAM" id="MobiDB-lite"/>
    </source>
</evidence>
<comment type="subcellular location">
    <subcellularLocation>
        <location evidence="1">Nucleus</location>
    </subcellularLocation>
</comment>
<dbReference type="GO" id="GO:0003700">
    <property type="term" value="F:DNA-binding transcription factor activity"/>
    <property type="evidence" value="ECO:0007669"/>
    <property type="project" value="InterPro"/>
</dbReference>
<keyword evidence="4" id="KW-0539">Nucleus</keyword>
<dbReference type="GO" id="GO:0003677">
    <property type="term" value="F:DNA binding"/>
    <property type="evidence" value="ECO:0007669"/>
    <property type="project" value="InterPro"/>
</dbReference>
<gene>
    <name evidence="7" type="ORF">OLEA9_A008138</name>
</gene>
<dbReference type="Gramene" id="OE9A008138T1">
    <property type="protein sequence ID" value="OE9A008138C1"/>
    <property type="gene ID" value="OE9A008138"/>
</dbReference>
<dbReference type="PANTHER" id="PTHR31442">
    <property type="entry name" value="HOMEODOMAIN-LIKE SUPERFAMILY PROTEIN-RELATED"/>
    <property type="match status" value="1"/>
</dbReference>
<dbReference type="AlphaFoldDB" id="A0A8S0PS61"/>
<keyword evidence="2" id="KW-0805">Transcription regulation</keyword>
<dbReference type="Proteomes" id="UP000594638">
    <property type="component" value="Unassembled WGS sequence"/>
</dbReference>
<dbReference type="Gene3D" id="1.10.10.60">
    <property type="entry name" value="Homeodomain-like"/>
    <property type="match status" value="1"/>
</dbReference>
<evidence type="ECO:0000259" key="6">
    <source>
        <dbReference type="PROSITE" id="PS51294"/>
    </source>
</evidence>
<evidence type="ECO:0000256" key="3">
    <source>
        <dbReference type="ARBA" id="ARBA00023163"/>
    </source>
</evidence>
<dbReference type="Pfam" id="PF00249">
    <property type="entry name" value="Myb_DNA-binding"/>
    <property type="match status" value="1"/>
</dbReference>
<dbReference type="PROSITE" id="PS51294">
    <property type="entry name" value="HTH_MYB"/>
    <property type="match status" value="1"/>
</dbReference>
<name>A0A8S0PS61_OLEEU</name>
<dbReference type="GO" id="GO:0005634">
    <property type="term" value="C:nucleus"/>
    <property type="evidence" value="ECO:0007669"/>
    <property type="project" value="UniProtKB-SubCell"/>
</dbReference>
<dbReference type="InterPro" id="IPR044841">
    <property type="entry name" value="LUX/BOA-like"/>
</dbReference>
<keyword evidence="3" id="KW-0804">Transcription</keyword>
<dbReference type="NCBIfam" id="TIGR01557">
    <property type="entry name" value="myb_SHAQKYF"/>
    <property type="match status" value="1"/>
</dbReference>
<dbReference type="OrthoDB" id="60033at2759"/>
<proteinExistence type="predicted"/>
<evidence type="ECO:0000313" key="7">
    <source>
        <dbReference type="EMBL" id="CAA2955558.1"/>
    </source>
</evidence>
<dbReference type="InterPro" id="IPR001005">
    <property type="entry name" value="SANT/Myb"/>
</dbReference>
<keyword evidence="8" id="KW-1185">Reference proteome</keyword>
<dbReference type="InterPro" id="IPR017930">
    <property type="entry name" value="Myb_dom"/>
</dbReference>
<feature type="domain" description="HTH myb-type" evidence="6">
    <location>
        <begin position="95"/>
        <end position="156"/>
    </location>
</feature>
<accession>A0A8S0PS61</accession>
<sequence>MVTGASPTVQHVESSQQRDSPAVQNVDWLQDFDVQNSSSNHNHQSTPQALPQTSSHSSQPNSSIESESVELGASGWSGDGGAAEARAAVGLDNPAPRLRRPPLVWTPQLHKRFVDAVAHLGIKYAVPKTILQLMSVDGLTRENVASHLMKYRLYLKRMQGISGHFSNPRWPYSNHILPFMPVAAMQQQQHHQMTTVVGPRVELELGLGPELEPEPSHYPQLQQQFRNFGSLPPNEHQFMRQSHQQVQSVRVPVHSSTGSVVSPLSVEDSELPGRGVLITLFPPRDDSS</sequence>
<dbReference type="SUPFAM" id="SSF46689">
    <property type="entry name" value="Homeodomain-like"/>
    <property type="match status" value="1"/>
</dbReference>
<feature type="compositionally biased region" description="Low complexity" evidence="5">
    <location>
        <begin position="35"/>
        <end position="45"/>
    </location>
</feature>
<dbReference type="FunFam" id="1.10.10.60:FF:000007">
    <property type="entry name" value="Two-component response regulator"/>
    <property type="match status" value="1"/>
</dbReference>
<reference evidence="7 8" key="1">
    <citation type="submission" date="2019-12" db="EMBL/GenBank/DDBJ databases">
        <authorList>
            <person name="Alioto T."/>
            <person name="Alioto T."/>
            <person name="Gomez Garrido J."/>
        </authorList>
    </citation>
    <scope>NUCLEOTIDE SEQUENCE [LARGE SCALE GENOMIC DNA]</scope>
</reference>
<protein>
    <submittedName>
        <fullName evidence="7">Transcription factor MYBC1-like</fullName>
    </submittedName>
</protein>
<dbReference type="InterPro" id="IPR006447">
    <property type="entry name" value="Myb_dom_plants"/>
</dbReference>
<comment type="caution">
    <text evidence="7">The sequence shown here is derived from an EMBL/GenBank/DDBJ whole genome shotgun (WGS) entry which is preliminary data.</text>
</comment>
<organism evidence="7 8">
    <name type="scientific">Olea europaea subsp. europaea</name>
    <dbReference type="NCBI Taxonomy" id="158383"/>
    <lineage>
        <taxon>Eukaryota</taxon>
        <taxon>Viridiplantae</taxon>
        <taxon>Streptophyta</taxon>
        <taxon>Embryophyta</taxon>
        <taxon>Tracheophyta</taxon>
        <taxon>Spermatophyta</taxon>
        <taxon>Magnoliopsida</taxon>
        <taxon>eudicotyledons</taxon>
        <taxon>Gunneridae</taxon>
        <taxon>Pentapetalae</taxon>
        <taxon>asterids</taxon>
        <taxon>lamiids</taxon>
        <taxon>Lamiales</taxon>
        <taxon>Oleaceae</taxon>
        <taxon>Oleeae</taxon>
        <taxon>Olea</taxon>
    </lineage>
</organism>
<dbReference type="PANTHER" id="PTHR31442:SF29">
    <property type="entry name" value="HOMEODOMAIN-LIKE SUPERFAMILY PROTEIN"/>
    <property type="match status" value="1"/>
</dbReference>
<evidence type="ECO:0000256" key="4">
    <source>
        <dbReference type="ARBA" id="ARBA00023242"/>
    </source>
</evidence>
<evidence type="ECO:0000313" key="8">
    <source>
        <dbReference type="Proteomes" id="UP000594638"/>
    </source>
</evidence>
<feature type="compositionally biased region" description="Polar residues" evidence="5">
    <location>
        <begin position="1"/>
        <end position="23"/>
    </location>
</feature>
<dbReference type="InterPro" id="IPR009057">
    <property type="entry name" value="Homeodomain-like_sf"/>
</dbReference>